<comment type="caution">
    <text evidence="1">The sequence shown here is derived from an EMBL/GenBank/DDBJ whole genome shotgun (WGS) entry which is preliminary data.</text>
</comment>
<keyword evidence="2" id="KW-1185">Reference proteome</keyword>
<dbReference type="EMBL" id="JYDQ01000300">
    <property type="protein sequence ID" value="KRY08931.1"/>
    <property type="molecule type" value="Genomic_DNA"/>
</dbReference>
<sequence length="86" mass="9810">MTSEVAFSAQGTRLRCLLIYLLLPNYSRNSSTAPKSCFALSRSPCFVTCVNRNHERKYQSPEAVNEILKNMYVDDLAFSIHEEEGF</sequence>
<accession>A0A0V0Z9A5</accession>
<dbReference type="AlphaFoldDB" id="A0A0V0Z9A5"/>
<dbReference type="Proteomes" id="UP000054783">
    <property type="component" value="Unassembled WGS sequence"/>
</dbReference>
<evidence type="ECO:0000313" key="1">
    <source>
        <dbReference type="EMBL" id="KRY08931.1"/>
    </source>
</evidence>
<name>A0A0V0Z9A5_9BILA</name>
<proteinExistence type="predicted"/>
<evidence type="ECO:0000313" key="2">
    <source>
        <dbReference type="Proteomes" id="UP000054783"/>
    </source>
</evidence>
<protein>
    <submittedName>
        <fullName evidence="1">Uncharacterized protein</fullName>
    </submittedName>
</protein>
<organism evidence="1 2">
    <name type="scientific">Trichinella patagoniensis</name>
    <dbReference type="NCBI Taxonomy" id="990121"/>
    <lineage>
        <taxon>Eukaryota</taxon>
        <taxon>Metazoa</taxon>
        <taxon>Ecdysozoa</taxon>
        <taxon>Nematoda</taxon>
        <taxon>Enoplea</taxon>
        <taxon>Dorylaimia</taxon>
        <taxon>Trichinellida</taxon>
        <taxon>Trichinellidae</taxon>
        <taxon>Trichinella</taxon>
    </lineage>
</organism>
<dbReference type="OrthoDB" id="5934636at2759"/>
<reference evidence="1 2" key="1">
    <citation type="submission" date="2015-01" db="EMBL/GenBank/DDBJ databases">
        <title>Evolution of Trichinella species and genotypes.</title>
        <authorList>
            <person name="Korhonen P.K."/>
            <person name="Edoardo P."/>
            <person name="Giuseppe L.R."/>
            <person name="Gasser R.B."/>
        </authorList>
    </citation>
    <scope>NUCLEOTIDE SEQUENCE [LARGE SCALE GENOMIC DNA]</scope>
    <source>
        <strain evidence="1">ISS2496</strain>
    </source>
</reference>
<gene>
    <name evidence="1" type="ORF">T12_4750</name>
</gene>